<dbReference type="AlphaFoldDB" id="A0A7H8N657"/>
<reference evidence="2 3" key="1">
    <citation type="submission" date="2020-06" db="EMBL/GenBank/DDBJ databases">
        <title>Genome mining for natural products.</title>
        <authorList>
            <person name="Zhang B."/>
            <person name="Shi J."/>
            <person name="Ge H."/>
        </authorList>
    </citation>
    <scope>NUCLEOTIDE SEQUENCE [LARGE SCALE GENOMIC DNA]</scope>
    <source>
        <strain evidence="2 3">NA00687</strain>
    </source>
</reference>
<evidence type="ECO:0000313" key="2">
    <source>
        <dbReference type="EMBL" id="QKW49984.1"/>
    </source>
</evidence>
<evidence type="ECO:0000259" key="1">
    <source>
        <dbReference type="PROSITE" id="PS50075"/>
    </source>
</evidence>
<dbReference type="InterPro" id="IPR036736">
    <property type="entry name" value="ACP-like_sf"/>
</dbReference>
<keyword evidence="3" id="KW-1185">Reference proteome</keyword>
<dbReference type="InterPro" id="IPR009081">
    <property type="entry name" value="PP-bd_ACP"/>
</dbReference>
<dbReference type="Pfam" id="PF00550">
    <property type="entry name" value="PP-binding"/>
    <property type="match status" value="1"/>
</dbReference>
<name>A0A7H8N657_9ACTN</name>
<dbReference type="RefSeq" id="WP_176161719.1">
    <property type="nucleotide sequence ID" value="NZ_CP054929.1"/>
</dbReference>
<dbReference type="Proteomes" id="UP000509303">
    <property type="component" value="Chromosome"/>
</dbReference>
<dbReference type="PROSITE" id="PS50075">
    <property type="entry name" value="CARRIER"/>
    <property type="match status" value="1"/>
</dbReference>
<feature type="domain" description="Carrier" evidence="1">
    <location>
        <begin position="1"/>
        <end position="79"/>
    </location>
</feature>
<sequence>MNESDIRTGVREVFAQVLATSPEQVPVDADLYDDLGADSLNKLEVIAHVEARFGCRLTDDEAALGNSVDSLARYVGGHVG</sequence>
<proteinExistence type="predicted"/>
<organism evidence="2 3">
    <name type="scientific">Streptomyces buecherae</name>
    <dbReference type="NCBI Taxonomy" id="2763006"/>
    <lineage>
        <taxon>Bacteria</taxon>
        <taxon>Bacillati</taxon>
        <taxon>Actinomycetota</taxon>
        <taxon>Actinomycetes</taxon>
        <taxon>Kitasatosporales</taxon>
        <taxon>Streptomycetaceae</taxon>
        <taxon>Streptomyces</taxon>
    </lineage>
</organism>
<protein>
    <submittedName>
        <fullName evidence="2">Acyl carrier protein</fullName>
    </submittedName>
</protein>
<dbReference type="SUPFAM" id="SSF47336">
    <property type="entry name" value="ACP-like"/>
    <property type="match status" value="1"/>
</dbReference>
<dbReference type="Gene3D" id="1.10.1200.10">
    <property type="entry name" value="ACP-like"/>
    <property type="match status" value="1"/>
</dbReference>
<evidence type="ECO:0000313" key="3">
    <source>
        <dbReference type="Proteomes" id="UP000509303"/>
    </source>
</evidence>
<dbReference type="EMBL" id="CP054929">
    <property type="protein sequence ID" value="QKW49984.1"/>
    <property type="molecule type" value="Genomic_DNA"/>
</dbReference>
<accession>A0A7H8N657</accession>
<gene>
    <name evidence="2" type="ORF">HUT08_11000</name>
</gene>